<feature type="region of interest" description="Disordered" evidence="6">
    <location>
        <begin position="1"/>
        <end position="20"/>
    </location>
</feature>
<feature type="transmembrane region" description="Helical" evidence="7">
    <location>
        <begin position="47"/>
        <end position="65"/>
    </location>
</feature>
<keyword evidence="4 7" id="KW-1133">Transmembrane helix</keyword>
<keyword evidence="3 7" id="KW-0812">Transmembrane</keyword>
<dbReference type="EMBL" id="CP003418">
    <property type="protein sequence ID" value="AFH49133.1"/>
    <property type="molecule type" value="Genomic_DNA"/>
</dbReference>
<dbReference type="RefSeq" id="WP_014560286.1">
    <property type="nucleotide sequence ID" value="NC_017464.1"/>
</dbReference>
<dbReference type="AlphaFoldDB" id="I0AJH6"/>
<dbReference type="InterPro" id="IPR003856">
    <property type="entry name" value="LPS_length_determ_N"/>
</dbReference>
<evidence type="ECO:0000256" key="7">
    <source>
        <dbReference type="SAM" id="Phobius"/>
    </source>
</evidence>
<evidence type="ECO:0000313" key="10">
    <source>
        <dbReference type="Proteomes" id="UP000007394"/>
    </source>
</evidence>
<dbReference type="GO" id="GO:0005886">
    <property type="term" value="C:plasma membrane"/>
    <property type="evidence" value="ECO:0007669"/>
    <property type="project" value="UniProtKB-SubCell"/>
</dbReference>
<proteinExistence type="predicted"/>
<dbReference type="STRING" id="945713.IALB_1423"/>
<evidence type="ECO:0000259" key="8">
    <source>
        <dbReference type="Pfam" id="PF02706"/>
    </source>
</evidence>
<reference evidence="9 10" key="1">
    <citation type="journal article" date="2012" name="Front. Microbiol.">
        <title>Complete genome of Ignavibacterium album, a metabolically versatile, flagellated, facultative anaerobe from the phylum Chlorobi.</title>
        <authorList>
            <person name="Liu Z."/>
            <person name="Frigaard N.-U."/>
            <person name="Vogl K."/>
            <person name="Iino T."/>
            <person name="Ohkuma M."/>
            <person name="Overmann J."/>
            <person name="Bryant D.A."/>
        </authorList>
    </citation>
    <scope>NUCLEOTIDE SEQUENCE [LARGE SCALE GENOMIC DNA]</scope>
    <source>
        <strain evidence="10">DSM 19864 / JCM 16511 / NBRC 101810 / Mat9-16</strain>
    </source>
</reference>
<organism evidence="9 10">
    <name type="scientific">Ignavibacterium album (strain DSM 19864 / JCM 16511 / NBRC 101810 / Mat9-16)</name>
    <dbReference type="NCBI Taxonomy" id="945713"/>
    <lineage>
        <taxon>Bacteria</taxon>
        <taxon>Pseudomonadati</taxon>
        <taxon>Ignavibacteriota</taxon>
        <taxon>Ignavibacteria</taxon>
        <taxon>Ignavibacteriales</taxon>
        <taxon>Ignavibacteriaceae</taxon>
        <taxon>Ignavibacterium</taxon>
    </lineage>
</organism>
<dbReference type="Pfam" id="PF02706">
    <property type="entry name" value="Wzz"/>
    <property type="match status" value="1"/>
</dbReference>
<dbReference type="HOGENOM" id="CLU_789362_0_0_10"/>
<feature type="domain" description="Polysaccharide chain length determinant N-terminal" evidence="8">
    <location>
        <begin position="38"/>
        <end position="125"/>
    </location>
</feature>
<dbReference type="InterPro" id="IPR050445">
    <property type="entry name" value="Bact_polysacc_biosynth/exp"/>
</dbReference>
<keyword evidence="10" id="KW-1185">Reference proteome</keyword>
<dbReference type="PANTHER" id="PTHR32309:SF13">
    <property type="entry name" value="FERRIC ENTEROBACTIN TRANSPORT PROTEIN FEPE"/>
    <property type="match status" value="1"/>
</dbReference>
<evidence type="ECO:0000256" key="2">
    <source>
        <dbReference type="ARBA" id="ARBA00022475"/>
    </source>
</evidence>
<protein>
    <submittedName>
        <fullName evidence="9">Lipopolysaccharide biosynthesis protein</fullName>
    </submittedName>
</protein>
<evidence type="ECO:0000256" key="1">
    <source>
        <dbReference type="ARBA" id="ARBA00004651"/>
    </source>
</evidence>
<evidence type="ECO:0000256" key="4">
    <source>
        <dbReference type="ARBA" id="ARBA00022989"/>
    </source>
</evidence>
<feature type="transmembrane region" description="Helical" evidence="7">
    <location>
        <begin position="316"/>
        <end position="336"/>
    </location>
</feature>
<dbReference type="GO" id="GO:0004713">
    <property type="term" value="F:protein tyrosine kinase activity"/>
    <property type="evidence" value="ECO:0007669"/>
    <property type="project" value="TreeGrafter"/>
</dbReference>
<dbReference type="PANTHER" id="PTHR32309">
    <property type="entry name" value="TYROSINE-PROTEIN KINASE"/>
    <property type="match status" value="1"/>
</dbReference>
<accession>I0AJH6</accession>
<name>I0AJH6_IGNAJ</name>
<evidence type="ECO:0000256" key="3">
    <source>
        <dbReference type="ARBA" id="ARBA00022692"/>
    </source>
</evidence>
<feature type="compositionally biased region" description="Low complexity" evidence="6">
    <location>
        <begin position="1"/>
        <end position="11"/>
    </location>
</feature>
<comment type="subcellular location">
    <subcellularLocation>
        <location evidence="1">Cell membrane</location>
        <topology evidence="1">Multi-pass membrane protein</topology>
    </subcellularLocation>
</comment>
<dbReference type="OrthoDB" id="1522571at2"/>
<sequence>MSELQQNNINQEIEESEDNRTFEEKVRDGYLKIKPYTEIIFNKKKTILAFNLVVLLLSIVFLFLIKKPYFNATVSILPEYGSKSGLMNQLSGLAAIAGINVGEVAPTEIYQNLIKSEQVMSNVIYAKYKTEKFRDSVNLIQYFETESDESNPELKNRKEFLSLYKLLTEAKISTEIDRLTKILSVSVEMPEPQLAADVANKIAESLDLYIRTQRKSFATEQIFYLEKRIKEVSDSLVSAEEALKRFREQNRIVSQSPALLLEQGRLMRNVEILQTVYIELNKQIELAKIEQIRDAPVLNIKEYAKNPVQKAGPRRLSSIIQIMIFSLVLSLVYVIFSERIRKALTLVKSSK</sequence>
<dbReference type="Proteomes" id="UP000007394">
    <property type="component" value="Chromosome"/>
</dbReference>
<gene>
    <name evidence="9" type="ordered locus">IALB_1423</name>
</gene>
<keyword evidence="5 7" id="KW-0472">Membrane</keyword>
<evidence type="ECO:0000256" key="5">
    <source>
        <dbReference type="ARBA" id="ARBA00023136"/>
    </source>
</evidence>
<dbReference type="KEGG" id="ial:IALB_1423"/>
<dbReference type="eggNOG" id="COG3206">
    <property type="taxonomic scope" value="Bacteria"/>
</dbReference>
<keyword evidence="2" id="KW-1003">Cell membrane</keyword>
<evidence type="ECO:0000313" key="9">
    <source>
        <dbReference type="EMBL" id="AFH49133.1"/>
    </source>
</evidence>
<evidence type="ECO:0000256" key="6">
    <source>
        <dbReference type="SAM" id="MobiDB-lite"/>
    </source>
</evidence>